<feature type="compositionally biased region" description="Polar residues" evidence="1">
    <location>
        <begin position="11"/>
        <end position="32"/>
    </location>
</feature>
<gene>
    <name evidence="2" type="ORF">QTO34_014305</name>
</gene>
<protein>
    <submittedName>
        <fullName evidence="2">Uncharacterized protein</fullName>
    </submittedName>
</protein>
<reference evidence="2" key="1">
    <citation type="submission" date="2023-06" db="EMBL/GenBank/DDBJ databases">
        <title>Reference genome for the Northern bat (Eptesicus nilssonii), a most northern bat species.</title>
        <authorList>
            <person name="Laine V.N."/>
            <person name="Pulliainen A.T."/>
            <person name="Lilley T.M."/>
        </authorList>
    </citation>
    <scope>NUCLEOTIDE SEQUENCE</scope>
    <source>
        <strain evidence="2">BLF_Eptnil</strain>
        <tissue evidence="2">Kidney</tissue>
    </source>
</reference>
<evidence type="ECO:0000313" key="2">
    <source>
        <dbReference type="EMBL" id="KAK1343752.1"/>
    </source>
</evidence>
<keyword evidence="3" id="KW-1185">Reference proteome</keyword>
<accession>A0AA40I764</accession>
<evidence type="ECO:0000313" key="3">
    <source>
        <dbReference type="Proteomes" id="UP001177744"/>
    </source>
</evidence>
<comment type="caution">
    <text evidence="2">The sequence shown here is derived from an EMBL/GenBank/DDBJ whole genome shotgun (WGS) entry which is preliminary data.</text>
</comment>
<dbReference type="AlphaFoldDB" id="A0AA40I764"/>
<evidence type="ECO:0000256" key="1">
    <source>
        <dbReference type="SAM" id="MobiDB-lite"/>
    </source>
</evidence>
<feature type="region of interest" description="Disordered" evidence="1">
    <location>
        <begin position="1"/>
        <end position="106"/>
    </location>
</feature>
<dbReference type="Proteomes" id="UP001177744">
    <property type="component" value="Unassembled WGS sequence"/>
</dbReference>
<proteinExistence type="predicted"/>
<dbReference type="EMBL" id="JAULJE010000004">
    <property type="protein sequence ID" value="KAK1343752.1"/>
    <property type="molecule type" value="Genomic_DNA"/>
</dbReference>
<organism evidence="2 3">
    <name type="scientific">Cnephaeus nilssonii</name>
    <name type="common">Northern bat</name>
    <name type="synonym">Eptesicus nilssonii</name>
    <dbReference type="NCBI Taxonomy" id="3371016"/>
    <lineage>
        <taxon>Eukaryota</taxon>
        <taxon>Metazoa</taxon>
        <taxon>Chordata</taxon>
        <taxon>Craniata</taxon>
        <taxon>Vertebrata</taxon>
        <taxon>Euteleostomi</taxon>
        <taxon>Mammalia</taxon>
        <taxon>Eutheria</taxon>
        <taxon>Laurasiatheria</taxon>
        <taxon>Chiroptera</taxon>
        <taxon>Yangochiroptera</taxon>
        <taxon>Vespertilionidae</taxon>
        <taxon>Cnephaeus</taxon>
    </lineage>
</organism>
<name>A0AA40I764_CNENI</name>
<sequence>MAALCSPYWSEEQQPHTARTSPTSSNQEQQLCMQPPPTSQRSHHCCKQHRPEEPLSNEEQCLPRLPEKQPQPEEPLPPKEQPLHDLTSRSIGKKPSPQHKSAGETATGYIEVAANYPEGLPKIMKVEKQQFLCRQNCIILEQDVIWDFLS</sequence>